<dbReference type="EMBL" id="BONC01000025">
    <property type="protein sequence ID" value="GIF57656.1"/>
    <property type="molecule type" value="Genomic_DNA"/>
</dbReference>
<evidence type="ECO:0000256" key="1">
    <source>
        <dbReference type="SAM" id="MobiDB-lite"/>
    </source>
</evidence>
<proteinExistence type="predicted"/>
<feature type="region of interest" description="Disordered" evidence="1">
    <location>
        <begin position="1"/>
        <end position="21"/>
    </location>
</feature>
<accession>A0ABQ4C5G7</accession>
<comment type="caution">
    <text evidence="2">The sequence shown here is derived from an EMBL/GenBank/DDBJ whole genome shotgun (WGS) entry which is preliminary data.</text>
</comment>
<feature type="compositionally biased region" description="Low complexity" evidence="1">
    <location>
        <begin position="1"/>
        <end position="14"/>
    </location>
</feature>
<evidence type="ECO:0000313" key="3">
    <source>
        <dbReference type="Proteomes" id="UP000624325"/>
    </source>
</evidence>
<organism evidence="2 3">
    <name type="scientific">Asanoa iriomotensis</name>
    <dbReference type="NCBI Taxonomy" id="234613"/>
    <lineage>
        <taxon>Bacteria</taxon>
        <taxon>Bacillati</taxon>
        <taxon>Actinomycetota</taxon>
        <taxon>Actinomycetes</taxon>
        <taxon>Micromonosporales</taxon>
        <taxon>Micromonosporaceae</taxon>
        <taxon>Asanoa</taxon>
    </lineage>
</organism>
<sequence>MTDVASRPAESPARAPRHHTSHTRLLRRVDQVTATEQLDAIIVPTGRPTVYLTFALRLAQQLDCPLVALCSLRSGADGALRAAQRIGAQLIATDVDDRVRLPAFATSALPDEPKFRRRGDLSLKRNIGLALSRMMGWNRVAFLDDDIRSVRPEDMAAAAGLLDQFSMVGLGNAGYPDNSVVCHALRVIGVDQQTFVGGGAMVVPVGRTTTFFPDIYNEDWFFLLDEDGFSPTAVTGLMVQEPYDPFRTTERARAEEFGDCLAEGIYALLDDGGSVDDADHAFWAAFLADRTAMVDRIIEAIPRCDRTTDEKRRMTEAMRASHGRRRFITPDLCVRYLDALAADRAVWRDFIQGLPKGLGPRRSLSRLGLNATRVFEP</sequence>
<dbReference type="Proteomes" id="UP000624325">
    <property type="component" value="Unassembled WGS sequence"/>
</dbReference>
<reference evidence="2 3" key="1">
    <citation type="submission" date="2021-01" db="EMBL/GenBank/DDBJ databases">
        <title>Whole genome shotgun sequence of Asanoa iriomotensis NBRC 100142.</title>
        <authorList>
            <person name="Komaki H."/>
            <person name="Tamura T."/>
        </authorList>
    </citation>
    <scope>NUCLEOTIDE SEQUENCE [LARGE SCALE GENOMIC DNA]</scope>
    <source>
        <strain evidence="2 3">NBRC 100142</strain>
    </source>
</reference>
<name>A0ABQ4C5G7_9ACTN</name>
<dbReference type="RefSeq" id="WP_203703935.1">
    <property type="nucleotide sequence ID" value="NZ_BAAALU010000019.1"/>
</dbReference>
<keyword evidence="3" id="KW-1185">Reference proteome</keyword>
<protein>
    <submittedName>
        <fullName evidence="2">Uncharacterized protein</fullName>
    </submittedName>
</protein>
<gene>
    <name evidence="2" type="ORF">Air01nite_37510</name>
</gene>
<evidence type="ECO:0000313" key="2">
    <source>
        <dbReference type="EMBL" id="GIF57656.1"/>
    </source>
</evidence>